<dbReference type="SUPFAM" id="SSF53850">
    <property type="entry name" value="Periplasmic binding protein-like II"/>
    <property type="match status" value="1"/>
</dbReference>
<reference evidence="6 7" key="1">
    <citation type="journal article" date="2010" name="J. Bacteriol.">
        <title>Genome sequence of the oligotrophic marine Gammaproteobacterium HTCC2143, isolated from the Oregon Coast.</title>
        <authorList>
            <person name="Oh H.M."/>
            <person name="Kang I."/>
            <person name="Ferriera S."/>
            <person name="Giovannoni S.J."/>
            <person name="Cho J.C."/>
        </authorList>
    </citation>
    <scope>NUCLEOTIDE SEQUENCE [LARGE SCALE GENOMIC DNA]</scope>
    <source>
        <strain evidence="6 7">HTCC2143</strain>
    </source>
</reference>
<dbReference type="Proteomes" id="UP000004931">
    <property type="component" value="Unassembled WGS sequence"/>
</dbReference>
<keyword evidence="3" id="KW-0238">DNA-binding</keyword>
<comment type="similarity">
    <text evidence="1">Belongs to the LysR transcriptional regulatory family.</text>
</comment>
<dbReference type="OrthoDB" id="5723059at2"/>
<gene>
    <name evidence="6" type="ORF">GP2143_09140</name>
</gene>
<dbReference type="AlphaFoldDB" id="A0YFE4"/>
<dbReference type="EMBL" id="AAVT01000008">
    <property type="protein sequence ID" value="EAW30358.1"/>
    <property type="molecule type" value="Genomic_DNA"/>
</dbReference>
<dbReference type="InterPro" id="IPR050176">
    <property type="entry name" value="LTTR"/>
</dbReference>
<dbReference type="InterPro" id="IPR036390">
    <property type="entry name" value="WH_DNA-bd_sf"/>
</dbReference>
<dbReference type="PANTHER" id="PTHR30579">
    <property type="entry name" value="TRANSCRIPTIONAL REGULATOR"/>
    <property type="match status" value="1"/>
</dbReference>
<dbReference type="Pfam" id="PF03466">
    <property type="entry name" value="LysR_substrate"/>
    <property type="match status" value="1"/>
</dbReference>
<sequence length="286" mass="31328">MKNLPIEMLRSFVTIHEVGSFTAAAELLGRTQPAVSQQIKKLELLLDRPLLDRNSPKLKMTAAGESLLSYARQILSINDEAIGHFSNRLVSGRIRFGIPSEFAITLLPKIVSRFAKAHPDVALEVTCDLSRNLLSVERRDQYDLILALHDKVPAKQQQMQNDFVKADELVWVSSAGSRAHLQETLPLVAAPGGCIYRQRALYKLGQAKRSCRIVYTIPDLTGIQAAIDEGLGVTVLARSTVPDSLTIIESARLPVLGSIGISLKQVDQTKNSAVQVLADFIKAGLL</sequence>
<dbReference type="Gene3D" id="1.10.10.10">
    <property type="entry name" value="Winged helix-like DNA-binding domain superfamily/Winged helix DNA-binding domain"/>
    <property type="match status" value="1"/>
</dbReference>
<dbReference type="SUPFAM" id="SSF46785">
    <property type="entry name" value="Winged helix' DNA-binding domain"/>
    <property type="match status" value="1"/>
</dbReference>
<keyword evidence="2" id="KW-0805">Transcription regulation</keyword>
<keyword evidence="4" id="KW-0804">Transcription</keyword>
<organism evidence="6 7">
    <name type="scientific">marine gamma proteobacterium HTCC2143</name>
    <dbReference type="NCBI Taxonomy" id="247633"/>
    <lineage>
        <taxon>Bacteria</taxon>
        <taxon>Pseudomonadati</taxon>
        <taxon>Pseudomonadota</taxon>
        <taxon>Gammaproteobacteria</taxon>
        <taxon>Cellvibrionales</taxon>
        <taxon>Spongiibacteraceae</taxon>
        <taxon>BD1-7 clade</taxon>
    </lineage>
</organism>
<dbReference type="InterPro" id="IPR005119">
    <property type="entry name" value="LysR_subst-bd"/>
</dbReference>
<comment type="caution">
    <text evidence="6">The sequence shown here is derived from an EMBL/GenBank/DDBJ whole genome shotgun (WGS) entry which is preliminary data.</text>
</comment>
<evidence type="ECO:0000256" key="2">
    <source>
        <dbReference type="ARBA" id="ARBA00023015"/>
    </source>
</evidence>
<dbReference type="FunFam" id="1.10.10.10:FF:000001">
    <property type="entry name" value="LysR family transcriptional regulator"/>
    <property type="match status" value="1"/>
</dbReference>
<dbReference type="PANTHER" id="PTHR30579:SF7">
    <property type="entry name" value="HTH-TYPE TRANSCRIPTIONAL REGULATOR LRHA-RELATED"/>
    <property type="match status" value="1"/>
</dbReference>
<dbReference type="PRINTS" id="PR00039">
    <property type="entry name" value="HTHLYSR"/>
</dbReference>
<dbReference type="GO" id="GO:0003677">
    <property type="term" value="F:DNA binding"/>
    <property type="evidence" value="ECO:0007669"/>
    <property type="project" value="UniProtKB-KW"/>
</dbReference>
<dbReference type="Gene3D" id="3.40.190.10">
    <property type="entry name" value="Periplasmic binding protein-like II"/>
    <property type="match status" value="2"/>
</dbReference>
<name>A0YFE4_9GAMM</name>
<dbReference type="STRING" id="247633.GP2143_09140"/>
<evidence type="ECO:0000256" key="4">
    <source>
        <dbReference type="ARBA" id="ARBA00023163"/>
    </source>
</evidence>
<dbReference type="GO" id="GO:0003700">
    <property type="term" value="F:DNA-binding transcription factor activity"/>
    <property type="evidence" value="ECO:0007669"/>
    <property type="project" value="InterPro"/>
</dbReference>
<protein>
    <submittedName>
        <fullName evidence="6">Putative bacterial regulatory protein LysR Family</fullName>
    </submittedName>
</protein>
<evidence type="ECO:0000259" key="5">
    <source>
        <dbReference type="PROSITE" id="PS50931"/>
    </source>
</evidence>
<dbReference type="InterPro" id="IPR036388">
    <property type="entry name" value="WH-like_DNA-bd_sf"/>
</dbReference>
<dbReference type="Pfam" id="PF00126">
    <property type="entry name" value="HTH_1"/>
    <property type="match status" value="1"/>
</dbReference>
<dbReference type="InterPro" id="IPR000847">
    <property type="entry name" value="LysR_HTH_N"/>
</dbReference>
<keyword evidence="7" id="KW-1185">Reference proteome</keyword>
<evidence type="ECO:0000256" key="1">
    <source>
        <dbReference type="ARBA" id="ARBA00009437"/>
    </source>
</evidence>
<dbReference type="eggNOG" id="COG0583">
    <property type="taxonomic scope" value="Bacteria"/>
</dbReference>
<evidence type="ECO:0000256" key="3">
    <source>
        <dbReference type="ARBA" id="ARBA00023125"/>
    </source>
</evidence>
<feature type="domain" description="HTH lysR-type" evidence="5">
    <location>
        <begin position="4"/>
        <end position="61"/>
    </location>
</feature>
<evidence type="ECO:0000313" key="6">
    <source>
        <dbReference type="EMBL" id="EAW30358.1"/>
    </source>
</evidence>
<dbReference type="PROSITE" id="PS50931">
    <property type="entry name" value="HTH_LYSR"/>
    <property type="match status" value="1"/>
</dbReference>
<proteinExistence type="inferred from homology"/>
<accession>A0YFE4</accession>
<evidence type="ECO:0000313" key="7">
    <source>
        <dbReference type="Proteomes" id="UP000004931"/>
    </source>
</evidence>